<dbReference type="Proteomes" id="UP000244792">
    <property type="component" value="Chromosome"/>
</dbReference>
<sequence>MFYKARGLFVIVLTLFALLCIGSMAFGCTAVVLHGKDIIAARNFDWTDGHALVARHERGIKKEADFLQDNDDDDFKSAEWTSKYGSITFDVVETSLLYGQISIPVDGMNEKGLWVSSLWLDDNDGKAISNLDFKKVSINNWELIEYLLDNCADVDDALTAIKNIQIINFNYADMLVNLHYIMADSSGNTAIVDILPDSRVIIYKNPELDILTNNFYQSSLDNLKRYKGFGGKLNFPKDAEANSENRFVKAAILYNDMKIYHKDSICGAFKIMRETAQNDIGELPYEGITQWTVGYDLTKKEIYWYSRTKNAKKFIKLSDIDFSKPQKIKPLDINDVLVGDTTDYFKTGGKTSPNKKHKFLFFIFNSSSEDNI</sequence>
<dbReference type="AlphaFoldDB" id="A0A2R4VYE2"/>
<comment type="similarity">
    <text evidence="1">Belongs to the peptidase C59 family.</text>
</comment>
<organism evidence="4 5">
    <name type="scientific">Thermodesulfobium acidiphilum</name>
    <dbReference type="NCBI Taxonomy" id="1794699"/>
    <lineage>
        <taxon>Bacteria</taxon>
        <taxon>Pseudomonadati</taxon>
        <taxon>Thermodesulfobiota</taxon>
        <taxon>Thermodesulfobiia</taxon>
        <taxon>Thermodesulfobiales</taxon>
        <taxon>Thermodesulfobiaceae</taxon>
        <taxon>Thermodesulfobium</taxon>
    </lineage>
</organism>
<protein>
    <submittedName>
        <fullName evidence="4">Penicillin amidase</fullName>
    </submittedName>
</protein>
<dbReference type="KEGG" id="taci:TDSAC_0090"/>
<dbReference type="GO" id="GO:0016787">
    <property type="term" value="F:hydrolase activity"/>
    <property type="evidence" value="ECO:0007669"/>
    <property type="project" value="UniProtKB-KW"/>
</dbReference>
<dbReference type="PANTHER" id="PTHR35527">
    <property type="entry name" value="CHOLOYLGLYCINE HYDROLASE"/>
    <property type="match status" value="1"/>
</dbReference>
<feature type="domain" description="Choloylglycine hydrolase/NAAA C-terminal" evidence="3">
    <location>
        <begin position="28"/>
        <end position="320"/>
    </location>
</feature>
<dbReference type="InterPro" id="IPR029055">
    <property type="entry name" value="Ntn_hydrolases_N"/>
</dbReference>
<proteinExistence type="inferred from homology"/>
<dbReference type="EMBL" id="CP020921">
    <property type="protein sequence ID" value="AWB09480.1"/>
    <property type="molecule type" value="Genomic_DNA"/>
</dbReference>
<evidence type="ECO:0000256" key="2">
    <source>
        <dbReference type="ARBA" id="ARBA00022801"/>
    </source>
</evidence>
<accession>A0A2R4VYE2</accession>
<dbReference type="InterPro" id="IPR052193">
    <property type="entry name" value="Peptidase_C59"/>
</dbReference>
<keyword evidence="2" id="KW-0378">Hydrolase</keyword>
<evidence type="ECO:0000313" key="5">
    <source>
        <dbReference type="Proteomes" id="UP000244792"/>
    </source>
</evidence>
<dbReference type="Gene3D" id="3.60.60.10">
    <property type="entry name" value="Penicillin V Acylase, Chain A"/>
    <property type="match status" value="1"/>
</dbReference>
<dbReference type="InterPro" id="IPR029132">
    <property type="entry name" value="CBAH/NAAA_C"/>
</dbReference>
<evidence type="ECO:0000259" key="3">
    <source>
        <dbReference type="Pfam" id="PF02275"/>
    </source>
</evidence>
<dbReference type="RefSeq" id="WP_108307811.1">
    <property type="nucleotide sequence ID" value="NZ_CP020921.1"/>
</dbReference>
<dbReference type="SUPFAM" id="SSF56235">
    <property type="entry name" value="N-terminal nucleophile aminohydrolases (Ntn hydrolases)"/>
    <property type="match status" value="1"/>
</dbReference>
<evidence type="ECO:0000313" key="4">
    <source>
        <dbReference type="EMBL" id="AWB09480.1"/>
    </source>
</evidence>
<keyword evidence="5" id="KW-1185">Reference proteome</keyword>
<evidence type="ECO:0000256" key="1">
    <source>
        <dbReference type="ARBA" id="ARBA00006625"/>
    </source>
</evidence>
<dbReference type="OrthoDB" id="8617387at2"/>
<gene>
    <name evidence="4" type="ORF">TDSAC_0090</name>
</gene>
<dbReference type="CDD" id="cd01935">
    <property type="entry name" value="Ntn_CGH_like"/>
    <property type="match status" value="1"/>
</dbReference>
<name>A0A2R4VYE2_THEAF</name>
<dbReference type="Pfam" id="PF02275">
    <property type="entry name" value="CBAH"/>
    <property type="match status" value="1"/>
</dbReference>
<dbReference type="PROSITE" id="PS51257">
    <property type="entry name" value="PROKAR_LIPOPROTEIN"/>
    <property type="match status" value="1"/>
</dbReference>
<dbReference type="PANTHER" id="PTHR35527:SF2">
    <property type="entry name" value="HYDROLASE"/>
    <property type="match status" value="1"/>
</dbReference>
<reference evidence="4 5" key="1">
    <citation type="submission" date="2017-04" db="EMBL/GenBank/DDBJ databases">
        <title>Genomic insights into metabolism of Thermodesulfobium acidiphilum.</title>
        <authorList>
            <person name="Toshchakov S.V."/>
            <person name="Frolov E.N."/>
            <person name="Kublanov I.V."/>
            <person name="Samarov N.I."/>
            <person name="Novikov A."/>
            <person name="Lebedinsky A.V."/>
            <person name="Bonch-Osmolovskaya E.A."/>
            <person name="Chernyh N.A."/>
        </authorList>
    </citation>
    <scope>NUCLEOTIDE SEQUENCE [LARGE SCALE GENOMIC DNA]</scope>
    <source>
        <strain evidence="4 5">3127-1</strain>
    </source>
</reference>